<evidence type="ECO:0000313" key="4">
    <source>
        <dbReference type="EMBL" id="EMF15250.1"/>
    </source>
</evidence>
<dbReference type="HOGENOM" id="CLU_074873_0_0_1"/>
<keyword evidence="2" id="KW-1133">Transmembrane helix</keyword>
<dbReference type="OrthoDB" id="5597489at2759"/>
<dbReference type="EMBL" id="KB456261">
    <property type="protein sequence ID" value="EMF15250.1"/>
    <property type="molecule type" value="Genomic_DNA"/>
</dbReference>
<dbReference type="GeneID" id="27900031"/>
<evidence type="ECO:0000256" key="1">
    <source>
        <dbReference type="SAM" id="MobiDB-lite"/>
    </source>
</evidence>
<evidence type="ECO:0000259" key="3">
    <source>
        <dbReference type="Pfam" id="PF24841"/>
    </source>
</evidence>
<dbReference type="PANTHER" id="PTHR37846:SF1">
    <property type="entry name" value="DEACETYLASE-LIKE PROTEIN"/>
    <property type="match status" value="1"/>
</dbReference>
<name>M3DAZ7_SPHMS</name>
<dbReference type="InterPro" id="IPR056136">
    <property type="entry name" value="DUF7719"/>
</dbReference>
<feature type="transmembrane region" description="Helical" evidence="2">
    <location>
        <begin position="198"/>
        <end position="224"/>
    </location>
</feature>
<accession>M3DAZ7</accession>
<evidence type="ECO:0000256" key="2">
    <source>
        <dbReference type="SAM" id="Phobius"/>
    </source>
</evidence>
<dbReference type="PANTHER" id="PTHR37846">
    <property type="entry name" value="YALI0B21296P"/>
    <property type="match status" value="1"/>
</dbReference>
<dbReference type="AlphaFoldDB" id="M3DAZ7"/>
<reference evidence="4 5" key="1">
    <citation type="journal article" date="2012" name="PLoS Pathog.">
        <title>Diverse lifestyles and strategies of plant pathogenesis encoded in the genomes of eighteen Dothideomycetes fungi.</title>
        <authorList>
            <person name="Ohm R.A."/>
            <person name="Feau N."/>
            <person name="Henrissat B."/>
            <person name="Schoch C.L."/>
            <person name="Horwitz B.A."/>
            <person name="Barry K.W."/>
            <person name="Condon B.J."/>
            <person name="Copeland A.C."/>
            <person name="Dhillon B."/>
            <person name="Glaser F."/>
            <person name="Hesse C.N."/>
            <person name="Kosti I."/>
            <person name="LaButti K."/>
            <person name="Lindquist E.A."/>
            <person name="Lucas S."/>
            <person name="Salamov A.A."/>
            <person name="Bradshaw R.E."/>
            <person name="Ciuffetti L."/>
            <person name="Hamelin R.C."/>
            <person name="Kema G.H.J."/>
            <person name="Lawrence C."/>
            <person name="Scott J.A."/>
            <person name="Spatafora J.W."/>
            <person name="Turgeon B.G."/>
            <person name="de Wit P.J.G.M."/>
            <person name="Zhong S."/>
            <person name="Goodwin S.B."/>
            <person name="Grigoriev I.V."/>
        </authorList>
    </citation>
    <scope>NUCLEOTIDE SEQUENCE [LARGE SCALE GENOMIC DNA]</scope>
    <source>
        <strain evidence="4 5">SO2202</strain>
    </source>
</reference>
<feature type="region of interest" description="Disordered" evidence="1">
    <location>
        <begin position="1"/>
        <end position="42"/>
    </location>
</feature>
<sequence>MANDEKPRNRKERRAAAKETGNPMEAPTSTPKMKLTKPDYDARPAKGTTLLDIYEEKKALLEQGQPFDDKYSDGLARGESGNILDVGLGDNEPIGPIGNAVFWSVCLTMLHFTLDVLTYNQYAQDIIWPAIFKRSGKILPILFLAIYMMKSQLAYRLGVVRQVLFLCVAIAAGCYLIHAGNTYGYFAVMKQAPPLGTLWVYSVIELDLWFAVASLVFNFAFLLWNGYTVF</sequence>
<feature type="domain" description="DUF7719" evidence="3">
    <location>
        <begin position="161"/>
        <end position="228"/>
    </location>
</feature>
<keyword evidence="2" id="KW-0472">Membrane</keyword>
<proteinExistence type="predicted"/>
<feature type="transmembrane region" description="Helical" evidence="2">
    <location>
        <begin position="159"/>
        <end position="178"/>
    </location>
</feature>
<organism evidence="4 5">
    <name type="scientific">Sphaerulina musiva (strain SO2202)</name>
    <name type="common">Poplar stem canker fungus</name>
    <name type="synonym">Septoria musiva</name>
    <dbReference type="NCBI Taxonomy" id="692275"/>
    <lineage>
        <taxon>Eukaryota</taxon>
        <taxon>Fungi</taxon>
        <taxon>Dikarya</taxon>
        <taxon>Ascomycota</taxon>
        <taxon>Pezizomycotina</taxon>
        <taxon>Dothideomycetes</taxon>
        <taxon>Dothideomycetidae</taxon>
        <taxon>Mycosphaerellales</taxon>
        <taxon>Mycosphaerellaceae</taxon>
        <taxon>Sphaerulina</taxon>
    </lineage>
</organism>
<dbReference type="eggNOG" id="ENOG502S6U5">
    <property type="taxonomic scope" value="Eukaryota"/>
</dbReference>
<evidence type="ECO:0000313" key="5">
    <source>
        <dbReference type="Proteomes" id="UP000016931"/>
    </source>
</evidence>
<keyword evidence="5" id="KW-1185">Reference proteome</keyword>
<keyword evidence="2" id="KW-0812">Transmembrane</keyword>
<dbReference type="RefSeq" id="XP_016763371.1">
    <property type="nucleotide sequence ID" value="XM_016902894.1"/>
</dbReference>
<dbReference type="OMA" id="GYFYVMK"/>
<dbReference type="STRING" id="692275.M3DAZ7"/>
<dbReference type="Proteomes" id="UP000016931">
    <property type="component" value="Unassembled WGS sequence"/>
</dbReference>
<gene>
    <name evidence="4" type="ORF">SEPMUDRAFT_138988</name>
</gene>
<dbReference type="Pfam" id="PF24841">
    <property type="entry name" value="DUF7719"/>
    <property type="match status" value="1"/>
</dbReference>
<protein>
    <recommendedName>
        <fullName evidence="3">DUF7719 domain-containing protein</fullName>
    </recommendedName>
</protein>